<evidence type="ECO:0000256" key="2">
    <source>
        <dbReference type="ARBA" id="ARBA00008685"/>
    </source>
</evidence>
<keyword evidence="5 9" id="KW-1133">Transmembrane helix</keyword>
<evidence type="ECO:0000256" key="9">
    <source>
        <dbReference type="SAM" id="Phobius"/>
    </source>
</evidence>
<dbReference type="PANTHER" id="PTHR42643:SF30">
    <property type="entry name" value="IONOTROPIC RECEPTOR 40A-RELATED"/>
    <property type="match status" value="1"/>
</dbReference>
<dbReference type="SUPFAM" id="SSF53850">
    <property type="entry name" value="Periplasmic binding protein-like II"/>
    <property type="match status" value="2"/>
</dbReference>
<evidence type="ECO:0000256" key="5">
    <source>
        <dbReference type="ARBA" id="ARBA00022989"/>
    </source>
</evidence>
<keyword evidence="8" id="KW-0325">Glycoprotein</keyword>
<evidence type="ECO:0000256" key="4">
    <source>
        <dbReference type="ARBA" id="ARBA00022692"/>
    </source>
</evidence>
<evidence type="ECO:0000256" key="3">
    <source>
        <dbReference type="ARBA" id="ARBA00022475"/>
    </source>
</evidence>
<feature type="domain" description="Ionotropic receptor 75a N-terminal" evidence="11">
    <location>
        <begin position="29"/>
        <end position="171"/>
    </location>
</feature>
<keyword evidence="7" id="KW-0675">Receptor</keyword>
<reference evidence="12 13" key="1">
    <citation type="journal article" date="2024" name="bioRxiv">
        <title>A reference genome for Trichogramma kaykai: A tiny desert-dwelling parasitoid wasp with competing sex-ratio distorters.</title>
        <authorList>
            <person name="Culotta J."/>
            <person name="Lindsey A.R."/>
        </authorList>
    </citation>
    <scope>NUCLEOTIDE SEQUENCE [LARGE SCALE GENOMIC DNA]</scope>
    <source>
        <strain evidence="12 13">KSX58</strain>
    </source>
</reference>
<dbReference type="InterPro" id="IPR001320">
    <property type="entry name" value="Iontro_rcpt_C"/>
</dbReference>
<dbReference type="GO" id="GO:0005886">
    <property type="term" value="C:plasma membrane"/>
    <property type="evidence" value="ECO:0007669"/>
    <property type="project" value="UniProtKB-SubCell"/>
</dbReference>
<dbReference type="InterPro" id="IPR052192">
    <property type="entry name" value="Insect_Ionotropic_Sensory_Rcpt"/>
</dbReference>
<feature type="transmembrane region" description="Helical" evidence="9">
    <location>
        <begin position="826"/>
        <end position="844"/>
    </location>
</feature>
<sequence length="1235" mass="144333">MSHMSLASHAICWKVIAIDNAYLLKRFNEKNIAVSLKILDEKTVIDLIAHTNYWKLGILIDVRCYVDDLAADSRLFDELRYWLILSHDMPNVLRTIDDTSFGISTNFVIAVTSFDGSGYELYDVYNLFKDRNENTRIMFYGNWYEKGGLHVVRSLQNKIARRSNLNHVNQRAMFYKCAHKPPEMQLEDYLDDFTHRTWDARAKFSFNILRHLSDLYNFTLSISESEKWPEGDRLGPMLRALINKTIDFTGTTLTMDIQRTYLMKFVHQDWPFRTCFIFRNPQPKNLKVGELLRPLSMKTWVLTGITLFAFVYFLALLLRYETSDRTWINYSNSILSVIGALCQQSTNEHLNHPSTRIVYLFLMVFSLLMYNYYSASIVSVRLNEPIFKIKNSLFEMTNLNLKMSSEWMSYLQYFLEHGDVEVKKFVSNKWSQIPEKQRYVEPDQALLMVQKGGYAYHTHPEVAYAYIDKLYTHRENCELMEVDLARPHYTSFAVTFNSSIEELARIGLTKITEVGLRNRQLSKWVYKKPPCRNDILSATSINIYEFAPHLLLLVIGINKYNEVSMNMYAQTKYHRLGIFFDVRCYDTKIIKTKFLEANELRIFGELHHWLILGSNLSRILDIIEDEAFGTSTDFVVAIPSARNDSFILYDVYNLFKNLGEKLKVISLGHWFEEKNIVIRLNQSKIIRRSNMHQISIRAMLYKCAHRPNGTALEEYLGDYNALNSWDAQHRFAYFVLQYLSVLYNFTLNLIESKMWEAGDALGPIVRALINDSIDITGSPISMSEKRVNVSKFVHQDWPFRTCFIFRSPPKINIKTQELLRPLSTDVWCLTIVLLTVEVILYTIILRYDGTESIFIRFSDSLLTTIASVCQQSSDVAMNSLSTRICYIFLLLFSLLFYNFYSASIVSSRFGEPIYKINNSLNEMSKLNLKLSSEWTVYLPYFFKYKDWEVQEFYKNIWQHIPEKHRFMSPEQGMDLVQKGGFAYHTQPEVAYPLINRLYNHRETCELTEVDLSRFNVAAFAVTLNSSIVETMRIGLTKIAEIGLRQRQLTRWLHRKPHCRKDILTASSVNMYEFAPHLVLLGIGMILALVACIVEILISNRIVSARLKEPIFKINNSLNEFSKLNLQMASENMIYLEFFLKFPEWEVQQFYKNYWPTLPKSKWFIPPKDRIKLVKDGGFAYHTHPKVGYPHIEQTFENHEICELTEVDLAQKIFTAFAVTWNSSIVEIGRVGNVEM</sequence>
<evidence type="ECO:0000313" key="13">
    <source>
        <dbReference type="Proteomes" id="UP001627154"/>
    </source>
</evidence>
<dbReference type="GO" id="GO:0050906">
    <property type="term" value="P:detection of stimulus involved in sensory perception"/>
    <property type="evidence" value="ECO:0007669"/>
    <property type="project" value="UniProtKB-ARBA"/>
</dbReference>
<keyword evidence="3" id="KW-1003">Cell membrane</keyword>
<feature type="transmembrane region" description="Helical" evidence="9">
    <location>
        <begin position="357"/>
        <end position="373"/>
    </location>
</feature>
<dbReference type="EMBL" id="JBJJXI010000123">
    <property type="protein sequence ID" value="KAL3389236.1"/>
    <property type="molecule type" value="Genomic_DNA"/>
</dbReference>
<keyword evidence="6 9" id="KW-0472">Membrane</keyword>
<evidence type="ECO:0000256" key="6">
    <source>
        <dbReference type="ARBA" id="ARBA00023136"/>
    </source>
</evidence>
<dbReference type="Proteomes" id="UP001627154">
    <property type="component" value="Unassembled WGS sequence"/>
</dbReference>
<evidence type="ECO:0008006" key="14">
    <source>
        <dbReference type="Google" id="ProtNLM"/>
    </source>
</evidence>
<accession>A0ABD2W8R3</accession>
<evidence type="ECO:0000259" key="10">
    <source>
        <dbReference type="Pfam" id="PF00060"/>
    </source>
</evidence>
<feature type="domain" description="Ionotropic receptor 75a N-terminal" evidence="11">
    <location>
        <begin position="564"/>
        <end position="699"/>
    </location>
</feature>
<dbReference type="PANTHER" id="PTHR42643">
    <property type="entry name" value="IONOTROPIC RECEPTOR 20A-RELATED"/>
    <property type="match status" value="1"/>
</dbReference>
<evidence type="ECO:0000259" key="11">
    <source>
        <dbReference type="Pfam" id="PF24576"/>
    </source>
</evidence>
<keyword evidence="13" id="KW-1185">Reference proteome</keyword>
<comment type="caution">
    <text evidence="12">The sequence shown here is derived from an EMBL/GenBank/DDBJ whole genome shotgun (WGS) entry which is preliminary data.</text>
</comment>
<dbReference type="Pfam" id="PF24576">
    <property type="entry name" value="IR75A_N"/>
    <property type="match status" value="2"/>
</dbReference>
<evidence type="ECO:0000256" key="7">
    <source>
        <dbReference type="ARBA" id="ARBA00023170"/>
    </source>
</evidence>
<evidence type="ECO:0000256" key="1">
    <source>
        <dbReference type="ARBA" id="ARBA00004651"/>
    </source>
</evidence>
<feature type="transmembrane region" description="Helical" evidence="9">
    <location>
        <begin position="1077"/>
        <end position="1097"/>
    </location>
</feature>
<protein>
    <recommendedName>
        <fullName evidence="14">Ionotropic glutamate receptor C-terminal domain-containing protein</fullName>
    </recommendedName>
</protein>
<keyword evidence="4 9" id="KW-0812">Transmembrane</keyword>
<organism evidence="12 13">
    <name type="scientific">Trichogramma kaykai</name>
    <dbReference type="NCBI Taxonomy" id="54128"/>
    <lineage>
        <taxon>Eukaryota</taxon>
        <taxon>Metazoa</taxon>
        <taxon>Ecdysozoa</taxon>
        <taxon>Arthropoda</taxon>
        <taxon>Hexapoda</taxon>
        <taxon>Insecta</taxon>
        <taxon>Pterygota</taxon>
        <taxon>Neoptera</taxon>
        <taxon>Endopterygota</taxon>
        <taxon>Hymenoptera</taxon>
        <taxon>Apocrita</taxon>
        <taxon>Proctotrupomorpha</taxon>
        <taxon>Chalcidoidea</taxon>
        <taxon>Trichogrammatidae</taxon>
        <taxon>Trichogramma</taxon>
    </lineage>
</organism>
<dbReference type="Pfam" id="PF00060">
    <property type="entry name" value="Lig_chan"/>
    <property type="match status" value="1"/>
</dbReference>
<evidence type="ECO:0000313" key="12">
    <source>
        <dbReference type="EMBL" id="KAL3389236.1"/>
    </source>
</evidence>
<comment type="similarity">
    <text evidence="2">Belongs to the glutamate-gated ion channel (TC 1.A.10.1) family.</text>
</comment>
<feature type="transmembrane region" description="Helical" evidence="9">
    <location>
        <begin position="300"/>
        <end position="318"/>
    </location>
</feature>
<proteinExistence type="inferred from homology"/>
<evidence type="ECO:0000256" key="8">
    <source>
        <dbReference type="ARBA" id="ARBA00023180"/>
    </source>
</evidence>
<dbReference type="AlphaFoldDB" id="A0ABD2W8R3"/>
<comment type="subcellular location">
    <subcellularLocation>
        <location evidence="1">Cell membrane</location>
        <topology evidence="1">Multi-pass membrane protein</topology>
    </subcellularLocation>
</comment>
<feature type="transmembrane region" description="Helical" evidence="9">
    <location>
        <begin position="880"/>
        <end position="900"/>
    </location>
</feature>
<dbReference type="Gene3D" id="1.10.287.70">
    <property type="match status" value="2"/>
</dbReference>
<name>A0ABD2W8R3_9HYME</name>
<dbReference type="InterPro" id="IPR057074">
    <property type="entry name" value="IR75A_N"/>
</dbReference>
<gene>
    <name evidence="12" type="ORF">TKK_015489</name>
</gene>
<feature type="domain" description="Ionotropic glutamate receptor C-terminal" evidence="10">
    <location>
        <begin position="298"/>
        <end position="484"/>
    </location>
</feature>